<reference evidence="3" key="2">
    <citation type="submission" date="2015-08" db="EMBL/GenBank/DDBJ databases">
        <title>Complete DNA Sequence of Pseudomonas syringae pv. actinidiae, the Causal Agent of Kiwifruit Canker Disease.</title>
        <authorList>
            <person name="Rikkerink E.H.A."/>
            <person name="Fineran P.C."/>
        </authorList>
    </citation>
    <scope>NUCLEOTIDE SEQUENCE</scope>
    <source>
        <strain evidence="3">SkMP5</strain>
    </source>
</reference>
<gene>
    <name evidence="2" type="ORF">MBSD_2006</name>
    <name evidence="3" type="ORF">MBSD_n0558</name>
</gene>
<organism evidence="3">
    <name type="scientific">Mizugakiibacter sediminis</name>
    <dbReference type="NCBI Taxonomy" id="1475481"/>
    <lineage>
        <taxon>Bacteria</taxon>
        <taxon>Pseudomonadati</taxon>
        <taxon>Pseudomonadota</taxon>
        <taxon>Gammaproteobacteria</taxon>
        <taxon>Lysobacterales</taxon>
        <taxon>Rhodanobacteraceae</taxon>
        <taxon>Mizugakiibacter</taxon>
    </lineage>
</organism>
<dbReference type="EMBL" id="DF952381">
    <property type="protein sequence ID" value="GAN45457.1"/>
    <property type="molecule type" value="Genomic_DNA"/>
</dbReference>
<keyword evidence="4" id="KW-1185">Reference proteome</keyword>
<accession>A0A0K8QKB9</accession>
<dbReference type="OrthoDB" id="5959567at2"/>
<dbReference type="AlphaFoldDB" id="A0A0K8QKB9"/>
<evidence type="ECO:0000313" key="3">
    <source>
        <dbReference type="EMBL" id="GAP65269.1"/>
    </source>
</evidence>
<protein>
    <submittedName>
        <fullName evidence="3">Uncharacterized protein</fullName>
    </submittedName>
</protein>
<reference evidence="2" key="1">
    <citation type="submission" date="2015-03" db="EMBL/GenBank/DDBJ databases">
        <title>Draft genome sequence of Mizugakiibacter sediminis skMP5.</title>
        <authorList>
            <person name="Watanabe T."/>
            <person name="Kojima H."/>
            <person name="Fukui M."/>
        </authorList>
    </citation>
    <scope>NUCLEOTIDE SEQUENCE</scope>
    <source>
        <strain evidence="2">SkMP5</strain>
    </source>
</reference>
<dbReference type="STRING" id="1475481.GCA_000953855_00567"/>
<dbReference type="Proteomes" id="UP000253740">
    <property type="component" value="Unassembled WGS sequence"/>
</dbReference>
<sequence length="118" mass="12274">MKALIATLALTVFSLPALADCTAANFAVDGFQASPNPREHKISLAGKLVNKCSAPAAAQIRIVAKDASGRVLGSEDGWPAGTSNIAPGQSVSFDLGPLFRFSPDMADFSVNIVGVRTW</sequence>
<evidence type="ECO:0000256" key="1">
    <source>
        <dbReference type="SAM" id="SignalP"/>
    </source>
</evidence>
<evidence type="ECO:0000313" key="2">
    <source>
        <dbReference type="EMBL" id="GAN45457.1"/>
    </source>
</evidence>
<dbReference type="RefSeq" id="WP_062534898.1">
    <property type="nucleotide sequence ID" value="NZ_DF970156.1"/>
</dbReference>
<keyword evidence="1" id="KW-0732">Signal</keyword>
<feature type="chain" id="PRO_5007414975" evidence="1">
    <location>
        <begin position="20"/>
        <end position="118"/>
    </location>
</feature>
<name>A0A0K8QKB9_9GAMM</name>
<dbReference type="EMBL" id="DF970156">
    <property type="protein sequence ID" value="GAP65269.1"/>
    <property type="molecule type" value="Genomic_DNA"/>
</dbReference>
<proteinExistence type="predicted"/>
<dbReference type="HOGENOM" id="CLU_2094947_0_0_6"/>
<evidence type="ECO:0000313" key="4">
    <source>
        <dbReference type="Proteomes" id="UP000253740"/>
    </source>
</evidence>
<feature type="signal peptide" evidence="1">
    <location>
        <begin position="1"/>
        <end position="19"/>
    </location>
</feature>